<gene>
    <name evidence="1" type="ORF">CYNAS_LOCUS8206</name>
</gene>
<evidence type="ECO:0000313" key="1">
    <source>
        <dbReference type="EMBL" id="CAJ0596223.1"/>
    </source>
</evidence>
<dbReference type="Proteomes" id="UP001176961">
    <property type="component" value="Unassembled WGS sequence"/>
</dbReference>
<dbReference type="SUPFAM" id="SSF103657">
    <property type="entry name" value="BAR/IMD domain-like"/>
    <property type="match status" value="1"/>
</dbReference>
<dbReference type="InterPro" id="IPR027267">
    <property type="entry name" value="AH/BAR_dom_sf"/>
</dbReference>
<keyword evidence="2" id="KW-1185">Reference proteome</keyword>
<reference evidence="1" key="1">
    <citation type="submission" date="2023-07" db="EMBL/GenBank/DDBJ databases">
        <authorList>
            <consortium name="CYATHOMIX"/>
        </authorList>
    </citation>
    <scope>NUCLEOTIDE SEQUENCE</scope>
    <source>
        <strain evidence="1">N/A</strain>
    </source>
</reference>
<dbReference type="EMBL" id="CATQJL010000112">
    <property type="protein sequence ID" value="CAJ0596223.1"/>
    <property type="molecule type" value="Genomic_DNA"/>
</dbReference>
<proteinExistence type="predicted"/>
<name>A0AA36M2J3_CYLNA</name>
<organism evidence="1 2">
    <name type="scientific">Cylicocyclus nassatus</name>
    <name type="common">Nematode worm</name>
    <dbReference type="NCBI Taxonomy" id="53992"/>
    <lineage>
        <taxon>Eukaryota</taxon>
        <taxon>Metazoa</taxon>
        <taxon>Ecdysozoa</taxon>
        <taxon>Nematoda</taxon>
        <taxon>Chromadorea</taxon>
        <taxon>Rhabditida</taxon>
        <taxon>Rhabditina</taxon>
        <taxon>Rhabditomorpha</taxon>
        <taxon>Strongyloidea</taxon>
        <taxon>Strongylidae</taxon>
        <taxon>Cylicocyclus</taxon>
    </lineage>
</organism>
<comment type="caution">
    <text evidence="1">The sequence shown here is derived from an EMBL/GenBank/DDBJ whole genome shotgun (WGS) entry which is preliminary data.</text>
</comment>
<protein>
    <submittedName>
        <fullName evidence="1">Uncharacterized protein</fullName>
    </submittedName>
</protein>
<evidence type="ECO:0000313" key="2">
    <source>
        <dbReference type="Proteomes" id="UP001176961"/>
    </source>
</evidence>
<accession>A0AA36M2J3</accession>
<dbReference type="AlphaFoldDB" id="A0AA36M2J3"/>
<dbReference type="Gene3D" id="1.20.1270.60">
    <property type="entry name" value="Arfaptin homology (AH) domain/BAR domain"/>
    <property type="match status" value="1"/>
</dbReference>
<sequence>MFERLKQESCEKTGRLQGTNINTETESKIKYCKEWVKRDRQLLRAVDRCAAFYKKDKRREEIVKHLDIIQRHSDGPMHTGALALSKCLSRKSSGDEGEPRKRLLTSEELNKHFGEKLKLFAAVEMKSMKQAFALLGRKRLNKDALQNKAQKNPIEENQRKAAVAETEFLMQLHDVEELLEKIPEYEALHAAVFRSGLQYLSTAF</sequence>